<evidence type="ECO:0000313" key="7">
    <source>
        <dbReference type="Proteomes" id="UP000245678"/>
    </source>
</evidence>
<dbReference type="AlphaFoldDB" id="A0A316H5V5"/>
<evidence type="ECO:0000256" key="1">
    <source>
        <dbReference type="ARBA" id="ARBA00023002"/>
    </source>
</evidence>
<dbReference type="PANTHER" id="PTHR43774">
    <property type="entry name" value="PEPTIDE METHIONINE SULFOXIDE REDUCTASE"/>
    <property type="match status" value="1"/>
</dbReference>
<keyword evidence="1 4" id="KW-0560">Oxidoreductase</keyword>
<sequence>MNIQKITFGNGCFWCTEAVFQALNGVTSVTSGYMGGKVLNPTYEQVCTGATGHAEVISLEYDADKLSFDELLLVFFKTHDPTTLNRQGNDVGTQYRSAIFYYNDEQKQASEAMIKRLTDEHVFNSPIVTEITPASTFYPAEDYHQNYFNDNYNKPYCAFVIQPKLNKFAKEFKDKIKPELL</sequence>
<comment type="catalytic activity">
    <reaction evidence="3 4">
        <text>[thioredoxin]-disulfide + L-methionine + H2O = L-methionine (S)-S-oxide + [thioredoxin]-dithiol</text>
        <dbReference type="Rhea" id="RHEA:19993"/>
        <dbReference type="Rhea" id="RHEA-COMP:10698"/>
        <dbReference type="Rhea" id="RHEA-COMP:10700"/>
        <dbReference type="ChEBI" id="CHEBI:15377"/>
        <dbReference type="ChEBI" id="CHEBI:29950"/>
        <dbReference type="ChEBI" id="CHEBI:50058"/>
        <dbReference type="ChEBI" id="CHEBI:57844"/>
        <dbReference type="ChEBI" id="CHEBI:58772"/>
        <dbReference type="EC" id="1.8.4.11"/>
    </reaction>
</comment>
<keyword evidence="7" id="KW-1185">Reference proteome</keyword>
<proteinExistence type="inferred from homology"/>
<dbReference type="EC" id="1.8.4.11" evidence="4"/>
<comment type="caution">
    <text evidence="6">The sequence shown here is derived from an EMBL/GenBank/DDBJ whole genome shotgun (WGS) entry which is preliminary data.</text>
</comment>
<dbReference type="HAMAP" id="MF_01401">
    <property type="entry name" value="MsrA"/>
    <property type="match status" value="1"/>
</dbReference>
<dbReference type="Pfam" id="PF01625">
    <property type="entry name" value="PMSR"/>
    <property type="match status" value="1"/>
</dbReference>
<feature type="active site" evidence="4">
    <location>
        <position position="12"/>
    </location>
</feature>
<accession>A0A316H5V5</accession>
<evidence type="ECO:0000259" key="5">
    <source>
        <dbReference type="Pfam" id="PF01625"/>
    </source>
</evidence>
<dbReference type="EMBL" id="QGHA01000008">
    <property type="protein sequence ID" value="PWK75291.1"/>
    <property type="molecule type" value="Genomic_DNA"/>
</dbReference>
<dbReference type="GO" id="GO:0033744">
    <property type="term" value="F:L-methionine:thioredoxin-disulfide S-oxidoreductase activity"/>
    <property type="evidence" value="ECO:0007669"/>
    <property type="project" value="RHEA"/>
</dbReference>
<gene>
    <name evidence="4" type="primary">msrA</name>
    <name evidence="6" type="ORF">LX99_03784</name>
</gene>
<dbReference type="NCBIfam" id="TIGR00401">
    <property type="entry name" value="msrA"/>
    <property type="match status" value="1"/>
</dbReference>
<evidence type="ECO:0000256" key="4">
    <source>
        <dbReference type="HAMAP-Rule" id="MF_01401"/>
    </source>
</evidence>
<dbReference type="InterPro" id="IPR036509">
    <property type="entry name" value="Met_Sox_Rdtase_MsrA_sf"/>
</dbReference>
<evidence type="ECO:0000256" key="2">
    <source>
        <dbReference type="ARBA" id="ARBA00047806"/>
    </source>
</evidence>
<reference evidence="6 7" key="1">
    <citation type="submission" date="2018-05" db="EMBL/GenBank/DDBJ databases">
        <title>Genomic Encyclopedia of Archaeal and Bacterial Type Strains, Phase II (KMG-II): from individual species to whole genera.</title>
        <authorList>
            <person name="Goeker M."/>
        </authorList>
    </citation>
    <scope>NUCLEOTIDE SEQUENCE [LARGE SCALE GENOMIC DNA]</scope>
    <source>
        <strain evidence="6 7">DSM 19975</strain>
    </source>
</reference>
<dbReference type="Proteomes" id="UP000245678">
    <property type="component" value="Unassembled WGS sequence"/>
</dbReference>
<comment type="function">
    <text evidence="4">Has an important function as a repair enzyme for proteins that have been inactivated by oxidation. Catalyzes the reversible oxidation-reduction of methionine sulfoxide in proteins to methionine.</text>
</comment>
<comment type="catalytic activity">
    <reaction evidence="2 4">
        <text>L-methionyl-[protein] + [thioredoxin]-disulfide + H2O = L-methionyl-(S)-S-oxide-[protein] + [thioredoxin]-dithiol</text>
        <dbReference type="Rhea" id="RHEA:14217"/>
        <dbReference type="Rhea" id="RHEA-COMP:10698"/>
        <dbReference type="Rhea" id="RHEA-COMP:10700"/>
        <dbReference type="Rhea" id="RHEA-COMP:12313"/>
        <dbReference type="Rhea" id="RHEA-COMP:12315"/>
        <dbReference type="ChEBI" id="CHEBI:15377"/>
        <dbReference type="ChEBI" id="CHEBI:16044"/>
        <dbReference type="ChEBI" id="CHEBI:29950"/>
        <dbReference type="ChEBI" id="CHEBI:44120"/>
        <dbReference type="ChEBI" id="CHEBI:50058"/>
        <dbReference type="EC" id="1.8.4.11"/>
    </reaction>
</comment>
<evidence type="ECO:0000256" key="3">
    <source>
        <dbReference type="ARBA" id="ARBA00048782"/>
    </source>
</evidence>
<dbReference type="SUPFAM" id="SSF55068">
    <property type="entry name" value="Peptide methionine sulfoxide reductase"/>
    <property type="match status" value="1"/>
</dbReference>
<dbReference type="GO" id="GO:0008113">
    <property type="term" value="F:peptide-methionine (S)-S-oxide reductase activity"/>
    <property type="evidence" value="ECO:0007669"/>
    <property type="project" value="UniProtKB-UniRule"/>
</dbReference>
<organism evidence="6 7">
    <name type="scientific">Mucilaginibacter oryzae</name>
    <dbReference type="NCBI Taxonomy" id="468058"/>
    <lineage>
        <taxon>Bacteria</taxon>
        <taxon>Pseudomonadati</taxon>
        <taxon>Bacteroidota</taxon>
        <taxon>Sphingobacteriia</taxon>
        <taxon>Sphingobacteriales</taxon>
        <taxon>Sphingobacteriaceae</taxon>
        <taxon>Mucilaginibacter</taxon>
    </lineage>
</organism>
<comment type="similarity">
    <text evidence="4">Belongs to the MsrA Met sulfoxide reductase family.</text>
</comment>
<dbReference type="PANTHER" id="PTHR43774:SF1">
    <property type="entry name" value="PEPTIDE METHIONINE SULFOXIDE REDUCTASE MSRA 2"/>
    <property type="match status" value="1"/>
</dbReference>
<protein>
    <recommendedName>
        <fullName evidence="4">Peptide methionine sulfoxide reductase MsrA</fullName>
        <shortName evidence="4">Protein-methionine-S-oxide reductase</shortName>
        <ecNumber evidence="4">1.8.4.11</ecNumber>
    </recommendedName>
    <alternativeName>
        <fullName evidence="4">Peptide-methionine (S)-S-oxide reductase</fullName>
        <shortName evidence="4">Peptide Met(O) reductase</shortName>
    </alternativeName>
</protein>
<dbReference type="Gene3D" id="3.30.1060.10">
    <property type="entry name" value="Peptide methionine sulphoxide reductase MsrA"/>
    <property type="match status" value="1"/>
</dbReference>
<evidence type="ECO:0000313" key="6">
    <source>
        <dbReference type="EMBL" id="PWK75291.1"/>
    </source>
</evidence>
<dbReference type="InterPro" id="IPR002569">
    <property type="entry name" value="Met_Sox_Rdtase_MsrA_dom"/>
</dbReference>
<dbReference type="RefSeq" id="WP_109609244.1">
    <property type="nucleotide sequence ID" value="NZ_QGHA01000008.1"/>
</dbReference>
<feature type="domain" description="Peptide methionine sulphoxide reductase MsrA" evidence="5">
    <location>
        <begin position="5"/>
        <end position="157"/>
    </location>
</feature>
<name>A0A316H5V5_9SPHI</name>